<protein>
    <submittedName>
        <fullName evidence="1">Uncharacterized protein</fullName>
    </submittedName>
</protein>
<evidence type="ECO:0000313" key="1">
    <source>
        <dbReference type="EMBL" id="JAD44399.1"/>
    </source>
</evidence>
<organism evidence="1">
    <name type="scientific">Arundo donax</name>
    <name type="common">Giant reed</name>
    <name type="synonym">Donax arundinaceus</name>
    <dbReference type="NCBI Taxonomy" id="35708"/>
    <lineage>
        <taxon>Eukaryota</taxon>
        <taxon>Viridiplantae</taxon>
        <taxon>Streptophyta</taxon>
        <taxon>Embryophyta</taxon>
        <taxon>Tracheophyta</taxon>
        <taxon>Spermatophyta</taxon>
        <taxon>Magnoliopsida</taxon>
        <taxon>Liliopsida</taxon>
        <taxon>Poales</taxon>
        <taxon>Poaceae</taxon>
        <taxon>PACMAD clade</taxon>
        <taxon>Arundinoideae</taxon>
        <taxon>Arundineae</taxon>
        <taxon>Arundo</taxon>
    </lineage>
</organism>
<accession>A0A0A9SU80</accession>
<dbReference type="AlphaFoldDB" id="A0A0A9SU80"/>
<reference evidence="1" key="1">
    <citation type="submission" date="2014-09" db="EMBL/GenBank/DDBJ databases">
        <authorList>
            <person name="Magalhaes I.L.F."/>
            <person name="Oliveira U."/>
            <person name="Santos F.R."/>
            <person name="Vidigal T.H.D.A."/>
            <person name="Brescovit A.D."/>
            <person name="Santos A.J."/>
        </authorList>
    </citation>
    <scope>NUCLEOTIDE SEQUENCE</scope>
    <source>
        <tissue evidence="1">Shoot tissue taken approximately 20 cm above the soil surface</tissue>
    </source>
</reference>
<proteinExistence type="predicted"/>
<name>A0A0A9SU80_ARUDO</name>
<dbReference type="EMBL" id="GBRH01253496">
    <property type="protein sequence ID" value="JAD44399.1"/>
    <property type="molecule type" value="Transcribed_RNA"/>
</dbReference>
<sequence length="33" mass="4017">MGLFHHIENEIDPTKGHLSFPLVHRQRKNYSKW</sequence>
<reference evidence="1" key="2">
    <citation type="journal article" date="2015" name="Data Brief">
        <title>Shoot transcriptome of the giant reed, Arundo donax.</title>
        <authorList>
            <person name="Barrero R.A."/>
            <person name="Guerrero F.D."/>
            <person name="Moolhuijzen P."/>
            <person name="Goolsby J.A."/>
            <person name="Tidwell J."/>
            <person name="Bellgard S.E."/>
            <person name="Bellgard M.I."/>
        </authorList>
    </citation>
    <scope>NUCLEOTIDE SEQUENCE</scope>
    <source>
        <tissue evidence="1">Shoot tissue taken approximately 20 cm above the soil surface</tissue>
    </source>
</reference>